<feature type="coiled-coil region" evidence="1">
    <location>
        <begin position="234"/>
        <end position="347"/>
    </location>
</feature>
<dbReference type="PANTHER" id="PTHR14791">
    <property type="entry name" value="BOMB/KIRA PROTEINS"/>
    <property type="match status" value="1"/>
</dbReference>
<keyword evidence="1" id="KW-0175">Coiled coil</keyword>
<evidence type="ECO:0000256" key="1">
    <source>
        <dbReference type="SAM" id="Coils"/>
    </source>
</evidence>
<proteinExistence type="predicted"/>
<dbReference type="Pfam" id="PF25802">
    <property type="entry name" value="WWC1"/>
    <property type="match status" value="1"/>
</dbReference>
<feature type="region of interest" description="Disordered" evidence="2">
    <location>
        <begin position="913"/>
        <end position="937"/>
    </location>
</feature>
<sequence length="1139" mass="127925">MICNCISTETTQIEDPRKQWRQEQERMLKDYLTVAQDALNTQKELYHVKEQRLALALDEYVRLNDAYKEKSSSRTSLFSSSSSSTKYDPDILKAEISTTRLRVKKLKRELSQMKQELLYKEQGYETLQQIDQKMSGGQSGYELSEAKAIVNELKSIKKAISSGEKEKQNLMQSLVKLRERFLLDQTIDRSSEPDLRCSQVHTHLSLSRQTLDAGSQTDISGDVGVRNMSNLAEKVKLSLQYEDAKRRMANLKIELSKLESEAWPGALDIEKEKLMLINEKEELLKELQFVTPCKRSQDELKHLEMERKRLEEELSVKSTPSDELTERLKLEERRNKLVQKLQETSKETTNLHLQLKSLSASTLSVSSGSSLGSLASSQGSLNTSSRGSLNSLSSTDLYYNQGDQPTDLDYQYKLDFLLQEKCGYIPSGPITTIHENEVVSSHGRMEYSDSSGSLAANHAPKLTEPPKSVTSLSSRSSLSSLSPPGSPLALEGAFSVPPQDSPLHHLNTDFEDCDLPSDFAGISLCGNQMDSEARVSSQSLADDKDLNESLNQTVSPSQNTGSNVFFENISGDGYPSGGVDLPRRISHLLEEKAGCVSAAVSDESVAGDSGVYEASIKQPNDGEEVAYSEDDTTVLETAQVQIGLRYDTNSSSFVIIVVRLQNLHALCVSPGSKVTFYEKPSRYFRVAVLPSSADISCLFRTKVHSAAESLLFSEMFRVAISQASLHQKTLRVDVCSVSKTRREECLAGTQISLADLSLSNETSTLWYNLLAYKQISGKKKPKEEPVFVPDDQSSGSLDLDAVSALLERTSAELQAVEQELAKEEEEEEEEEEEKNVQELQNAEEDWLGILSEASHATVAEEEDAVKSAEKSEYTDFCSELVEAEELKDGEDSSLTDVHHNEEVAVLPTLVDKETSTDDRTERVAVRPKDRTSLKSQQHPFVRNSMIVRSQTFSPGERNQYICRLNRSDSDSSTLAKKSLFVRNATERRSLRVKRPTCQPSMRRTTQEHPIRTSLDLELDLQASRTRQNRLNDELQMLRDLKQRLEEMKARGKTELPPCVLEDERFRKLLKQAEKQAEQSKEEKKRGLSAEKLMRKASKDVCRLREQSQKVPLQVQSFREKIAYFTRAKISIPSLPADDV</sequence>
<feature type="compositionally biased region" description="Low complexity" evidence="2">
    <location>
        <begin position="465"/>
        <end position="490"/>
    </location>
</feature>
<evidence type="ECO:0000256" key="2">
    <source>
        <dbReference type="SAM" id="MobiDB-lite"/>
    </source>
</evidence>
<dbReference type="CDD" id="cd08680">
    <property type="entry name" value="C2_Kibra"/>
    <property type="match status" value="1"/>
</dbReference>
<feature type="region of interest" description="Disordered" evidence="2">
    <location>
        <begin position="369"/>
        <end position="388"/>
    </location>
</feature>
<dbReference type="InterPro" id="IPR057747">
    <property type="entry name" value="WWC1_hairpin"/>
</dbReference>
<evidence type="ECO:0000259" key="3">
    <source>
        <dbReference type="PROSITE" id="PS50004"/>
    </source>
</evidence>
<name>A0ABQ7SFK6_PHRPL</name>
<evidence type="ECO:0000313" key="4">
    <source>
        <dbReference type="EMBL" id="KAH0616125.1"/>
    </source>
</evidence>
<feature type="region of interest" description="Disordered" evidence="2">
    <location>
        <begin position="1072"/>
        <end position="1091"/>
    </location>
</feature>
<dbReference type="InterPro" id="IPR035892">
    <property type="entry name" value="C2_domain_sf"/>
</dbReference>
<dbReference type="InterPro" id="IPR051105">
    <property type="entry name" value="WWC/KIBRA_Hippo_Reg"/>
</dbReference>
<dbReference type="Proteomes" id="UP000826234">
    <property type="component" value="Unassembled WGS sequence"/>
</dbReference>
<feature type="compositionally biased region" description="Acidic residues" evidence="2">
    <location>
        <begin position="822"/>
        <end position="833"/>
    </location>
</feature>
<evidence type="ECO:0000313" key="5">
    <source>
        <dbReference type="Proteomes" id="UP000826234"/>
    </source>
</evidence>
<organism evidence="4 5">
    <name type="scientific">Phrynosoma platyrhinos</name>
    <name type="common">Desert horned lizard</name>
    <dbReference type="NCBI Taxonomy" id="52577"/>
    <lineage>
        <taxon>Eukaryota</taxon>
        <taxon>Metazoa</taxon>
        <taxon>Chordata</taxon>
        <taxon>Craniata</taxon>
        <taxon>Vertebrata</taxon>
        <taxon>Euteleostomi</taxon>
        <taxon>Lepidosauria</taxon>
        <taxon>Squamata</taxon>
        <taxon>Bifurcata</taxon>
        <taxon>Unidentata</taxon>
        <taxon>Episquamata</taxon>
        <taxon>Toxicofera</taxon>
        <taxon>Iguania</taxon>
        <taxon>Phrynosomatidae</taxon>
        <taxon>Phrynosomatinae</taxon>
        <taxon>Phrynosoma</taxon>
    </lineage>
</organism>
<dbReference type="PANTHER" id="PTHR14791:SF26">
    <property type="entry name" value="PROTEIN WWC2"/>
    <property type="match status" value="1"/>
</dbReference>
<keyword evidence="5" id="KW-1185">Reference proteome</keyword>
<feature type="region of interest" description="Disordered" evidence="2">
    <location>
        <begin position="818"/>
        <end position="838"/>
    </location>
</feature>
<feature type="region of interest" description="Disordered" evidence="2">
    <location>
        <begin position="443"/>
        <end position="508"/>
    </location>
</feature>
<reference evidence="4 5" key="1">
    <citation type="journal article" date="2022" name="Gigascience">
        <title>A chromosome-level genome assembly and annotation of the desert horned lizard, Phrynosoma platyrhinos, provides insight into chromosomal rearrangements among reptiles.</title>
        <authorList>
            <person name="Koochekian N."/>
            <person name="Ascanio A."/>
            <person name="Farleigh K."/>
            <person name="Card D.C."/>
            <person name="Schield D.R."/>
            <person name="Castoe T.A."/>
            <person name="Jezkova T."/>
        </authorList>
    </citation>
    <scope>NUCLEOTIDE SEQUENCE [LARGE SCALE GENOMIC DNA]</scope>
    <source>
        <strain evidence="4">NK-2021</strain>
    </source>
</reference>
<accession>A0ABQ7SFK6</accession>
<comment type="caution">
    <text evidence="4">The sequence shown here is derived from an EMBL/GenBank/DDBJ whole genome shotgun (WGS) entry which is preliminary data.</text>
</comment>
<feature type="compositionally biased region" description="Basic and acidic residues" evidence="2">
    <location>
        <begin position="913"/>
        <end position="932"/>
    </location>
</feature>
<dbReference type="InterPro" id="IPR000008">
    <property type="entry name" value="C2_dom"/>
</dbReference>
<dbReference type="PROSITE" id="PS50004">
    <property type="entry name" value="C2"/>
    <property type="match status" value="1"/>
</dbReference>
<feature type="domain" description="C2" evidence="3">
    <location>
        <begin position="636"/>
        <end position="767"/>
    </location>
</feature>
<protein>
    <recommendedName>
        <fullName evidence="3">C2 domain-containing protein</fullName>
    </recommendedName>
</protein>
<dbReference type="SUPFAM" id="SSF49562">
    <property type="entry name" value="C2 domain (Calcium/lipid-binding domain, CaLB)"/>
    <property type="match status" value="1"/>
</dbReference>
<dbReference type="Gene3D" id="2.60.40.150">
    <property type="entry name" value="C2 domain"/>
    <property type="match status" value="1"/>
</dbReference>
<gene>
    <name evidence="4" type="ORF">JD844_027009</name>
</gene>
<dbReference type="InterPro" id="IPR037771">
    <property type="entry name" value="C2_WWC"/>
</dbReference>
<dbReference type="EMBL" id="JAIPUX010005290">
    <property type="protein sequence ID" value="KAH0616125.1"/>
    <property type="molecule type" value="Genomic_DNA"/>
</dbReference>